<accession>A0A239GRL0</accession>
<dbReference type="Gene3D" id="3.10.129.10">
    <property type="entry name" value="Hotdog Thioesterase"/>
    <property type="match status" value="1"/>
</dbReference>
<protein>
    <submittedName>
        <fullName evidence="1">Acyl-CoA thioester hydrolase</fullName>
    </submittedName>
</protein>
<dbReference type="InterPro" id="IPR050563">
    <property type="entry name" value="4-hydroxybenzoyl-CoA_TE"/>
</dbReference>
<organism evidence="1 2">
    <name type="scientific">Actinoplanes regularis</name>
    <dbReference type="NCBI Taxonomy" id="52697"/>
    <lineage>
        <taxon>Bacteria</taxon>
        <taxon>Bacillati</taxon>
        <taxon>Actinomycetota</taxon>
        <taxon>Actinomycetes</taxon>
        <taxon>Micromonosporales</taxon>
        <taxon>Micromonosporaceae</taxon>
        <taxon>Actinoplanes</taxon>
    </lineage>
</organism>
<dbReference type="Proteomes" id="UP000198415">
    <property type="component" value="Unassembled WGS sequence"/>
</dbReference>
<keyword evidence="1" id="KW-0378">Hydrolase</keyword>
<dbReference type="CDD" id="cd00586">
    <property type="entry name" value="4HBT"/>
    <property type="match status" value="1"/>
</dbReference>
<reference evidence="1 2" key="1">
    <citation type="submission" date="2017-06" db="EMBL/GenBank/DDBJ databases">
        <authorList>
            <person name="Kim H.J."/>
            <person name="Triplett B.A."/>
        </authorList>
    </citation>
    <scope>NUCLEOTIDE SEQUENCE [LARGE SCALE GENOMIC DNA]</scope>
    <source>
        <strain evidence="1 2">DSM 43151</strain>
    </source>
</reference>
<dbReference type="AlphaFoldDB" id="A0A239GRL0"/>
<name>A0A239GRL0_9ACTN</name>
<gene>
    <name evidence="1" type="ORF">SAMN06264365_12241</name>
</gene>
<dbReference type="SUPFAM" id="SSF54637">
    <property type="entry name" value="Thioesterase/thiol ester dehydrase-isomerase"/>
    <property type="match status" value="1"/>
</dbReference>
<proteinExistence type="predicted"/>
<dbReference type="GO" id="GO:0047617">
    <property type="term" value="F:fatty acyl-CoA hydrolase activity"/>
    <property type="evidence" value="ECO:0007669"/>
    <property type="project" value="TreeGrafter"/>
</dbReference>
<evidence type="ECO:0000313" key="1">
    <source>
        <dbReference type="EMBL" id="SNS71859.1"/>
    </source>
</evidence>
<dbReference type="EMBL" id="FZNR01000022">
    <property type="protein sequence ID" value="SNS71859.1"/>
    <property type="molecule type" value="Genomic_DNA"/>
</dbReference>
<keyword evidence="2" id="KW-1185">Reference proteome</keyword>
<dbReference type="Pfam" id="PF13279">
    <property type="entry name" value="4HBT_2"/>
    <property type="match status" value="1"/>
</dbReference>
<dbReference type="InterPro" id="IPR029069">
    <property type="entry name" value="HotDog_dom_sf"/>
</dbReference>
<dbReference type="PANTHER" id="PTHR31793">
    <property type="entry name" value="4-HYDROXYBENZOYL-COA THIOESTERASE FAMILY MEMBER"/>
    <property type="match status" value="1"/>
</dbReference>
<evidence type="ECO:0000313" key="2">
    <source>
        <dbReference type="Proteomes" id="UP000198415"/>
    </source>
</evidence>
<dbReference type="PANTHER" id="PTHR31793:SF24">
    <property type="entry name" value="LONG-CHAIN ACYL-COA THIOESTERASE FADM"/>
    <property type="match status" value="1"/>
</dbReference>
<sequence>MRQPNIVVPMSDVFQIRIGVRGYELDIQGHVNQAVYIQYGEHSRWECFHAAGINANVLVEAGVGPVVLETTIRYLKELRDGDEVDVTCRFVWGEGKTFQVEQDYTRADGTPVAKLTSVCGVLDRATRRLAPDPAARLRAVAADPAILGL</sequence>